<evidence type="ECO:0000313" key="1">
    <source>
        <dbReference type="EMBL" id="DAD65455.1"/>
    </source>
</evidence>
<sequence length="79" mass="9076">MIYFMLFTQRSKSYFKGDRVRLVLALRWGGLAELSLVPHSCEPRSYSQNSSKQCFTTVTGFICNEGTKYIVHTILFTNS</sequence>
<reference evidence="1" key="1">
    <citation type="journal article" date="2021" name="Proc. Natl. Acad. Sci. U.S.A.">
        <title>A Catalog of Tens of Thousands of Viruses from Human Metagenomes Reveals Hidden Associations with Chronic Diseases.</title>
        <authorList>
            <person name="Tisza M.J."/>
            <person name="Buck C.B."/>
        </authorList>
    </citation>
    <scope>NUCLEOTIDE SEQUENCE</scope>
    <source>
        <strain evidence="1">CtA4D8</strain>
    </source>
</reference>
<name>A0A8S5L6R4_9CAUD</name>
<organism evidence="1">
    <name type="scientific">Myoviridae sp. ctA4D8</name>
    <dbReference type="NCBI Taxonomy" id="2823535"/>
    <lineage>
        <taxon>Viruses</taxon>
        <taxon>Duplodnaviria</taxon>
        <taxon>Heunggongvirae</taxon>
        <taxon>Uroviricota</taxon>
        <taxon>Caudoviricetes</taxon>
    </lineage>
</organism>
<accession>A0A8S5L6R4</accession>
<dbReference type="EMBL" id="BK014643">
    <property type="protein sequence ID" value="DAD65455.1"/>
    <property type="molecule type" value="Genomic_DNA"/>
</dbReference>
<protein>
    <submittedName>
        <fullName evidence="1">Uncharacterized protein</fullName>
    </submittedName>
</protein>
<proteinExistence type="predicted"/>